<sequence>MRYDIIVVGAGPAGLTAGLYGGRQGDNVLILEKGRVGGKGLEIPYIENYPGYKKVKGMVLIEKMKEQVSPLVDIKELEEVKSIKHENSKFIVTTTKNKYLSKAVILATGTTHRELNVPGEKEFKGRGVSYCAICDGPLYINKNILVVGGGNSAVQEAIYLKSIGCKVKLVHRRNKLRAEKYLQKKLKDLNIPVIWDSVVEKIRGNNSVEEVVLYNKKTKEKKIVEVDGVFIAIGEIPLNKLARDLGVKLDKRGYVMTDEFQRTNVQHVYAAGDITHTPNQWIVACSEGAIAALTAHNDLLRGQK</sequence>
<name>E3GYC7_METFV</name>
<dbReference type="PRINTS" id="PR00469">
    <property type="entry name" value="PNDRDTASEII"/>
</dbReference>
<evidence type="ECO:0000259" key="6">
    <source>
        <dbReference type="Pfam" id="PF07992"/>
    </source>
</evidence>
<proteinExistence type="predicted"/>
<evidence type="ECO:0000256" key="2">
    <source>
        <dbReference type="ARBA" id="ARBA00022827"/>
    </source>
</evidence>
<keyword evidence="5" id="KW-0676">Redox-active center</keyword>
<keyword evidence="4" id="KW-1015">Disulfide bond</keyword>
<dbReference type="InterPro" id="IPR036188">
    <property type="entry name" value="FAD/NAD-bd_sf"/>
</dbReference>
<evidence type="ECO:0000256" key="4">
    <source>
        <dbReference type="ARBA" id="ARBA00023157"/>
    </source>
</evidence>
<gene>
    <name evidence="7" type="ordered locus">Mfer_0509</name>
</gene>
<dbReference type="GO" id="GO:0004791">
    <property type="term" value="F:thioredoxin-disulfide reductase (NADPH) activity"/>
    <property type="evidence" value="ECO:0007669"/>
    <property type="project" value="InterPro"/>
</dbReference>
<dbReference type="Proteomes" id="UP000002315">
    <property type="component" value="Chromosome"/>
</dbReference>
<evidence type="ECO:0000313" key="8">
    <source>
        <dbReference type="Proteomes" id="UP000002315"/>
    </source>
</evidence>
<dbReference type="Gene3D" id="3.50.50.60">
    <property type="entry name" value="FAD/NAD(P)-binding domain"/>
    <property type="match status" value="2"/>
</dbReference>
<evidence type="ECO:0000256" key="3">
    <source>
        <dbReference type="ARBA" id="ARBA00023002"/>
    </source>
</evidence>
<dbReference type="PANTHER" id="PTHR48105">
    <property type="entry name" value="THIOREDOXIN REDUCTASE 1-RELATED-RELATED"/>
    <property type="match status" value="1"/>
</dbReference>
<dbReference type="GO" id="GO:0005737">
    <property type="term" value="C:cytoplasm"/>
    <property type="evidence" value="ECO:0007669"/>
    <property type="project" value="InterPro"/>
</dbReference>
<dbReference type="KEGG" id="mfv:Mfer_0509"/>
<protein>
    <submittedName>
        <fullName evidence="7">Thioredoxin reductase</fullName>
    </submittedName>
</protein>
<evidence type="ECO:0000256" key="1">
    <source>
        <dbReference type="ARBA" id="ARBA00022630"/>
    </source>
</evidence>
<keyword evidence="3" id="KW-0560">Oxidoreductase</keyword>
<dbReference type="InterPro" id="IPR008255">
    <property type="entry name" value="Pyr_nucl-diS_OxRdtase_2_AS"/>
</dbReference>
<dbReference type="SUPFAM" id="SSF51905">
    <property type="entry name" value="FAD/NAD(P)-binding domain"/>
    <property type="match status" value="1"/>
</dbReference>
<dbReference type="GO" id="GO:0019430">
    <property type="term" value="P:removal of superoxide radicals"/>
    <property type="evidence" value="ECO:0007669"/>
    <property type="project" value="InterPro"/>
</dbReference>
<organism evidence="7 8">
    <name type="scientific">Methanothermus fervidus (strain ATCC 43054 / DSM 2088 / JCM 10308 / V24 S)</name>
    <dbReference type="NCBI Taxonomy" id="523846"/>
    <lineage>
        <taxon>Archaea</taxon>
        <taxon>Methanobacteriati</taxon>
        <taxon>Methanobacteriota</taxon>
        <taxon>Methanomada group</taxon>
        <taxon>Methanobacteria</taxon>
        <taxon>Methanobacteriales</taxon>
        <taxon>Methanothermaceae</taxon>
        <taxon>Methanothermus</taxon>
    </lineage>
</organism>
<dbReference type="STRING" id="523846.Mfer_0509"/>
<dbReference type="HOGENOM" id="CLU_031864_5_3_2"/>
<dbReference type="PRINTS" id="PR00368">
    <property type="entry name" value="FADPNR"/>
</dbReference>
<evidence type="ECO:0000256" key="5">
    <source>
        <dbReference type="ARBA" id="ARBA00023284"/>
    </source>
</evidence>
<reference evidence="7 8" key="1">
    <citation type="journal article" date="2010" name="Stand. Genomic Sci.">
        <title>Complete genome sequence of Methanothermus fervidus type strain (V24S).</title>
        <authorList>
            <person name="Anderson I."/>
            <person name="Djao O.D."/>
            <person name="Misra M."/>
            <person name="Chertkov O."/>
            <person name="Nolan M."/>
            <person name="Lucas S."/>
            <person name="Lapidus A."/>
            <person name="Del Rio T.G."/>
            <person name="Tice H."/>
            <person name="Cheng J.F."/>
            <person name="Tapia R."/>
            <person name="Han C."/>
            <person name="Goodwin L."/>
            <person name="Pitluck S."/>
            <person name="Liolios K."/>
            <person name="Ivanova N."/>
            <person name="Mavromatis K."/>
            <person name="Mikhailova N."/>
            <person name="Pati A."/>
            <person name="Brambilla E."/>
            <person name="Chen A."/>
            <person name="Palaniappan K."/>
            <person name="Land M."/>
            <person name="Hauser L."/>
            <person name="Chang Y.J."/>
            <person name="Jeffries C.D."/>
            <person name="Sikorski J."/>
            <person name="Spring S."/>
            <person name="Rohde M."/>
            <person name="Eichinger K."/>
            <person name="Huber H."/>
            <person name="Wirth R."/>
            <person name="Goker M."/>
            <person name="Detter J.C."/>
            <person name="Woyke T."/>
            <person name="Bristow J."/>
            <person name="Eisen J.A."/>
            <person name="Markowitz V."/>
            <person name="Hugenholtz P."/>
            <person name="Klenk H.P."/>
            <person name="Kyrpides N.C."/>
        </authorList>
    </citation>
    <scope>NUCLEOTIDE SEQUENCE [LARGE SCALE GENOMIC DNA]</scope>
    <source>
        <strain evidence="8">ATCC 43054 / DSM 2088 / JCM 10308 / V24 S</strain>
    </source>
</reference>
<dbReference type="PROSITE" id="PS00573">
    <property type="entry name" value="PYRIDINE_REDOX_2"/>
    <property type="match status" value="1"/>
</dbReference>
<dbReference type="AlphaFoldDB" id="E3GYC7"/>
<keyword evidence="2" id="KW-0274">FAD</keyword>
<accession>E3GYC7</accession>
<dbReference type="InterPro" id="IPR005982">
    <property type="entry name" value="Thioredox_Rdtase"/>
</dbReference>
<feature type="domain" description="FAD/NAD(P)-binding" evidence="6">
    <location>
        <begin position="3"/>
        <end position="288"/>
    </location>
</feature>
<dbReference type="InterPro" id="IPR023753">
    <property type="entry name" value="FAD/NAD-binding_dom"/>
</dbReference>
<dbReference type="NCBIfam" id="TIGR01292">
    <property type="entry name" value="TRX_reduct"/>
    <property type="match status" value="1"/>
</dbReference>
<keyword evidence="8" id="KW-1185">Reference proteome</keyword>
<evidence type="ECO:0000313" key="7">
    <source>
        <dbReference type="EMBL" id="ADP77309.1"/>
    </source>
</evidence>
<dbReference type="Pfam" id="PF07992">
    <property type="entry name" value="Pyr_redox_2"/>
    <property type="match status" value="1"/>
</dbReference>
<dbReference type="InterPro" id="IPR050097">
    <property type="entry name" value="Ferredoxin-NADP_redctase_2"/>
</dbReference>
<keyword evidence="1" id="KW-0285">Flavoprotein</keyword>
<dbReference type="EMBL" id="CP002278">
    <property type="protein sequence ID" value="ADP77309.1"/>
    <property type="molecule type" value="Genomic_DNA"/>
</dbReference>